<dbReference type="Gene3D" id="1.20.1720.10">
    <property type="entry name" value="Multidrug resistance protein D"/>
    <property type="match status" value="1"/>
</dbReference>
<dbReference type="InterPro" id="IPR005829">
    <property type="entry name" value="Sugar_transporter_CS"/>
</dbReference>
<gene>
    <name evidence="7" type="ORF">FJU08_21660</name>
</gene>
<dbReference type="RefSeq" id="WP_141151139.1">
    <property type="nucleotide sequence ID" value="NZ_VHLG01000023.1"/>
</dbReference>
<dbReference type="InterPro" id="IPR011701">
    <property type="entry name" value="MFS"/>
</dbReference>
<feature type="transmembrane region" description="Helical" evidence="5">
    <location>
        <begin position="356"/>
        <end position="377"/>
    </location>
</feature>
<feature type="transmembrane region" description="Helical" evidence="5">
    <location>
        <begin position="398"/>
        <end position="415"/>
    </location>
</feature>
<dbReference type="GO" id="GO:0022857">
    <property type="term" value="F:transmembrane transporter activity"/>
    <property type="evidence" value="ECO:0007669"/>
    <property type="project" value="InterPro"/>
</dbReference>
<evidence type="ECO:0000256" key="1">
    <source>
        <dbReference type="ARBA" id="ARBA00004141"/>
    </source>
</evidence>
<dbReference type="Gene3D" id="1.20.1250.20">
    <property type="entry name" value="MFS general substrate transporter like domains"/>
    <property type="match status" value="1"/>
</dbReference>
<feature type="transmembrane region" description="Helical" evidence="5">
    <location>
        <begin position="41"/>
        <end position="60"/>
    </location>
</feature>
<dbReference type="Proteomes" id="UP000318801">
    <property type="component" value="Unassembled WGS sequence"/>
</dbReference>
<evidence type="ECO:0000256" key="3">
    <source>
        <dbReference type="ARBA" id="ARBA00022989"/>
    </source>
</evidence>
<comment type="subcellular location">
    <subcellularLocation>
        <location evidence="1">Membrane</location>
        <topology evidence="1">Multi-pass membrane protein</topology>
    </subcellularLocation>
</comment>
<evidence type="ECO:0000256" key="5">
    <source>
        <dbReference type="SAM" id="Phobius"/>
    </source>
</evidence>
<dbReference type="OrthoDB" id="9812221at2"/>
<evidence type="ECO:0000313" key="8">
    <source>
        <dbReference type="Proteomes" id="UP000318801"/>
    </source>
</evidence>
<name>A0A506TZZ9_9HYPH</name>
<feature type="transmembrane region" description="Helical" evidence="5">
    <location>
        <begin position="254"/>
        <end position="277"/>
    </location>
</feature>
<dbReference type="PROSITE" id="PS00217">
    <property type="entry name" value="SUGAR_TRANSPORT_2"/>
    <property type="match status" value="1"/>
</dbReference>
<evidence type="ECO:0000259" key="6">
    <source>
        <dbReference type="PROSITE" id="PS50850"/>
    </source>
</evidence>
<dbReference type="SUPFAM" id="SSF103473">
    <property type="entry name" value="MFS general substrate transporter"/>
    <property type="match status" value="1"/>
</dbReference>
<feature type="transmembrane region" description="Helical" evidence="5">
    <location>
        <begin position="224"/>
        <end position="242"/>
    </location>
</feature>
<feature type="transmembrane region" description="Helical" evidence="5">
    <location>
        <begin position="132"/>
        <end position="155"/>
    </location>
</feature>
<evidence type="ECO:0000313" key="7">
    <source>
        <dbReference type="EMBL" id="TPW26778.1"/>
    </source>
</evidence>
<dbReference type="InterPro" id="IPR020846">
    <property type="entry name" value="MFS_dom"/>
</dbReference>
<dbReference type="PANTHER" id="PTHR23501:SF197">
    <property type="entry name" value="COMD"/>
    <property type="match status" value="1"/>
</dbReference>
<feature type="transmembrane region" description="Helical" evidence="5">
    <location>
        <begin position="192"/>
        <end position="212"/>
    </location>
</feature>
<dbReference type="PANTHER" id="PTHR23501">
    <property type="entry name" value="MAJOR FACILITATOR SUPERFAMILY"/>
    <property type="match status" value="1"/>
</dbReference>
<dbReference type="PROSITE" id="PS50850">
    <property type="entry name" value="MFS"/>
    <property type="match status" value="1"/>
</dbReference>
<dbReference type="GO" id="GO:0005886">
    <property type="term" value="C:plasma membrane"/>
    <property type="evidence" value="ECO:0007669"/>
    <property type="project" value="TreeGrafter"/>
</dbReference>
<evidence type="ECO:0000256" key="2">
    <source>
        <dbReference type="ARBA" id="ARBA00022692"/>
    </source>
</evidence>
<evidence type="ECO:0000256" key="4">
    <source>
        <dbReference type="ARBA" id="ARBA00023136"/>
    </source>
</evidence>
<dbReference type="InterPro" id="IPR036259">
    <property type="entry name" value="MFS_trans_sf"/>
</dbReference>
<dbReference type="AlphaFoldDB" id="A0A506TZZ9"/>
<sequence>MRPILAISLAALPTFLSGLEQSVMSTSAATIAKQMGSETSLAWILAAFFIAAAVATPVYGRLGDHFGPLRVLVIAIVIFAVGSLIATQAQSFQILTLARFIQGIGGGGLISLPQAFLSQTIPPRERAAYQGYLVAVAFTANTFGPALGGFLIGGLGWQSIFWLQVPLAATAAGLLFFIPGKAVHKQQTGFRLQFDWLGAMLLMVAVSSLMMLTQALSRSAPEQVALIWAGCFLLAAIAFIVVERKVADPLLPLPLLSGPIVWKCGVIVFLYGFLFTGLNSYLPVLFRRHFGLSPEEIGVMMMLPLGSVGIGSIITGQLVRRSGRTMVFPAFGLAVVGTILISFVLTLAHLSPWETALWVGINGLFMGSTLGVVQVALQIGSPAHMIGRATAFVQLSRTIGASLGAGVGGLIYFRIEHFLNRNTLQAVADSGFSALPFMVLFCFFAAVALTAALTASRCHVPHLG</sequence>
<reference evidence="7 8" key="1">
    <citation type="submission" date="2019-06" db="EMBL/GenBank/DDBJ databases">
        <authorList>
            <person name="Li M."/>
        </authorList>
    </citation>
    <scope>NUCLEOTIDE SEQUENCE [LARGE SCALE GENOMIC DNA]</scope>
    <source>
        <strain evidence="7 8">BGMRC2036</strain>
    </source>
</reference>
<keyword evidence="4 5" id="KW-0472">Membrane</keyword>
<feature type="transmembrane region" description="Helical" evidence="5">
    <location>
        <begin position="67"/>
        <end position="86"/>
    </location>
</feature>
<organism evidence="7 8">
    <name type="scientific">Martelella alba</name>
    <dbReference type="NCBI Taxonomy" id="2590451"/>
    <lineage>
        <taxon>Bacteria</taxon>
        <taxon>Pseudomonadati</taxon>
        <taxon>Pseudomonadota</taxon>
        <taxon>Alphaproteobacteria</taxon>
        <taxon>Hyphomicrobiales</taxon>
        <taxon>Aurantimonadaceae</taxon>
        <taxon>Martelella</taxon>
    </lineage>
</organism>
<dbReference type="Pfam" id="PF07690">
    <property type="entry name" value="MFS_1"/>
    <property type="match status" value="1"/>
</dbReference>
<feature type="transmembrane region" description="Helical" evidence="5">
    <location>
        <begin position="161"/>
        <end position="180"/>
    </location>
</feature>
<accession>A0A506TZZ9</accession>
<dbReference type="EMBL" id="VHLG01000023">
    <property type="protein sequence ID" value="TPW26778.1"/>
    <property type="molecule type" value="Genomic_DNA"/>
</dbReference>
<protein>
    <submittedName>
        <fullName evidence="7">MFS transporter</fullName>
    </submittedName>
</protein>
<feature type="domain" description="Major facilitator superfamily (MFS) profile" evidence="6">
    <location>
        <begin position="6"/>
        <end position="457"/>
    </location>
</feature>
<comment type="caution">
    <text evidence="7">The sequence shown here is derived from an EMBL/GenBank/DDBJ whole genome shotgun (WGS) entry which is preliminary data.</text>
</comment>
<keyword evidence="8" id="KW-1185">Reference proteome</keyword>
<feature type="transmembrane region" description="Helical" evidence="5">
    <location>
        <begin position="297"/>
        <end position="319"/>
    </location>
</feature>
<keyword evidence="2 5" id="KW-0812">Transmembrane</keyword>
<feature type="transmembrane region" description="Helical" evidence="5">
    <location>
        <begin position="326"/>
        <end position="350"/>
    </location>
</feature>
<proteinExistence type="predicted"/>
<feature type="transmembrane region" description="Helical" evidence="5">
    <location>
        <begin position="435"/>
        <end position="455"/>
    </location>
</feature>
<keyword evidence="3 5" id="KW-1133">Transmembrane helix</keyword>